<organism evidence="20 21">
    <name type="scientific">Brevibacterium luteolum</name>
    <dbReference type="NCBI Taxonomy" id="199591"/>
    <lineage>
        <taxon>Bacteria</taxon>
        <taxon>Bacillati</taxon>
        <taxon>Actinomycetota</taxon>
        <taxon>Actinomycetes</taxon>
        <taxon>Micrococcales</taxon>
        <taxon>Brevibacteriaceae</taxon>
        <taxon>Brevibacterium</taxon>
    </lineage>
</organism>
<dbReference type="InterPro" id="IPR012337">
    <property type="entry name" value="RNaseH-like_sf"/>
</dbReference>
<dbReference type="GO" id="GO:0008409">
    <property type="term" value="F:5'-3' exonuclease activity"/>
    <property type="evidence" value="ECO:0007669"/>
    <property type="project" value="UniProtKB-UniRule"/>
</dbReference>
<keyword evidence="6 17" id="KW-0235">DNA replication</keyword>
<evidence type="ECO:0000313" key="21">
    <source>
        <dbReference type="Proteomes" id="UP000235703"/>
    </source>
</evidence>
<dbReference type="FunFam" id="1.10.150.20:FF:000002">
    <property type="entry name" value="DNA polymerase I"/>
    <property type="match status" value="1"/>
</dbReference>
<keyword evidence="13 17" id="KW-0234">DNA repair</keyword>
<sequence>MSEQSQKLLLIDGHSLAYRAFYALPVENFSTTTGQSTNAVFGFVSMLLNVCRDEAPSHIAVAFDLGRETFRLAEYSEYKAGRAKTPDEFHGQVEIIKDVLAAMNIAVVTKENYEADDVLATLAQQGEHAGIDTYVITGDKDSFQLARDGVTILYPKRGVSDLSRMTPAAIEEKYGVTPANYRGLAALVGEKADNLPGVPGVGDKTAAKWLVKYGDLPAVIDNAEDIGGKVGGNLREHLDNVERNYRLNKLIDDLELPVAIDDVAWTGVDRPAVSELFDQLEFRQLGARLDALVGQDETPAEAPASSLPEATVADSDALVEWLQGTDAEALVAVATNGTYELGSGSVDVIGLATEDSAIAFDLTTLDPVAVEALSEFLTSHLSLAFHGAKTQLKALADAGYHDVRLAIDTEIAGYLLEPGARSYDLADLAGTHCGISLAEPSDDGQLAFDLDDGNERLTAFGQAAAAIARLAPVLTAEIDSAGMAGVLREIEVPLVQVLADMEHTGIAIDRSELSALIDEFTRQAETCAQQAYEAIGHEVNLNSPKQLQVVLFEELDLPKTRKTRTGYTTNAEALADLYIKSEHPFLEHLLAHRDVIKLKQTVAGLERMVADDGRIHTVYQQTIAATGRLSSTDPNLQNIPVRTEAGRRIRHVFVSEADAGYTDLISADYSQIEMRIMAHLSGDESLIAAFNAGEDLHSYVGSKVFNVGADEVSAEMRAKVKAMSYGLVYGLSAFGLSRQLRISVEEARGLMEGYFERFGAVKDYLDEIVAEARGRGYTETMYGRRRYLPELGSSNRQIREMAERAALNAPIQGSAADIMKIAMLNLRDAFAASDLKSRMLLQVHDEIIVELADGEREAVSEVLRTTMGQAAELSVPLDVNIGVGRSWQDAAH</sequence>
<gene>
    <name evidence="17" type="primary">polA</name>
    <name evidence="20" type="ORF">CJ198_01920</name>
</gene>
<comment type="catalytic activity">
    <reaction evidence="14 17">
        <text>DNA(n) + a 2'-deoxyribonucleoside 5'-triphosphate = DNA(n+1) + diphosphate</text>
        <dbReference type="Rhea" id="RHEA:22508"/>
        <dbReference type="Rhea" id="RHEA-COMP:17339"/>
        <dbReference type="Rhea" id="RHEA-COMP:17340"/>
        <dbReference type="ChEBI" id="CHEBI:33019"/>
        <dbReference type="ChEBI" id="CHEBI:61560"/>
        <dbReference type="ChEBI" id="CHEBI:173112"/>
        <dbReference type="EC" id="2.7.7.7"/>
    </reaction>
</comment>
<dbReference type="Pfam" id="PF02739">
    <property type="entry name" value="5_3_exonuc_N"/>
    <property type="match status" value="1"/>
</dbReference>
<comment type="function">
    <text evidence="17">In addition to polymerase activity, this DNA polymerase exhibits 5'-3' exonuclease activity.</text>
</comment>
<evidence type="ECO:0000256" key="7">
    <source>
        <dbReference type="ARBA" id="ARBA00022722"/>
    </source>
</evidence>
<dbReference type="InterPro" id="IPR002298">
    <property type="entry name" value="DNA_polymerase_A"/>
</dbReference>
<keyword evidence="8 17" id="KW-0227">DNA damage</keyword>
<dbReference type="SUPFAM" id="SSF56672">
    <property type="entry name" value="DNA/RNA polymerases"/>
    <property type="match status" value="1"/>
</dbReference>
<comment type="function">
    <text evidence="15">In addition to polymerase activity, this DNA polymerase exhibits 3'-5' and 5'-3' exonuclease activity.</text>
</comment>
<evidence type="ECO:0000256" key="11">
    <source>
        <dbReference type="ARBA" id="ARBA00022932"/>
    </source>
</evidence>
<evidence type="ECO:0000259" key="19">
    <source>
        <dbReference type="SMART" id="SM00482"/>
    </source>
</evidence>
<dbReference type="Gene3D" id="3.40.50.1010">
    <property type="entry name" value="5'-nuclease"/>
    <property type="match status" value="1"/>
</dbReference>
<dbReference type="FunFam" id="1.20.1060.10:FF:000001">
    <property type="entry name" value="DNA polymerase I"/>
    <property type="match status" value="1"/>
</dbReference>
<dbReference type="FunFam" id="1.10.150.20:FF:000003">
    <property type="entry name" value="DNA polymerase I"/>
    <property type="match status" value="1"/>
</dbReference>
<dbReference type="SMART" id="SM00475">
    <property type="entry name" value="53EXOc"/>
    <property type="match status" value="1"/>
</dbReference>
<evidence type="ECO:0000256" key="6">
    <source>
        <dbReference type="ARBA" id="ARBA00022705"/>
    </source>
</evidence>
<dbReference type="EC" id="2.7.7.7" evidence="2 16"/>
<dbReference type="InterPro" id="IPR043502">
    <property type="entry name" value="DNA/RNA_pol_sf"/>
</dbReference>
<dbReference type="FunFam" id="3.40.50.1010:FF:000001">
    <property type="entry name" value="DNA polymerase I"/>
    <property type="match status" value="1"/>
</dbReference>
<evidence type="ECO:0000256" key="1">
    <source>
        <dbReference type="ARBA" id="ARBA00007705"/>
    </source>
</evidence>
<keyword evidence="10 17" id="KW-0269">Exonuclease</keyword>
<feature type="domain" description="5'-3' exonuclease" evidence="18">
    <location>
        <begin position="6"/>
        <end position="266"/>
    </location>
</feature>
<evidence type="ECO:0000256" key="10">
    <source>
        <dbReference type="ARBA" id="ARBA00022839"/>
    </source>
</evidence>
<dbReference type="InterPro" id="IPR036279">
    <property type="entry name" value="5-3_exonuclease_C_sf"/>
</dbReference>
<keyword evidence="7" id="KW-0540">Nuclease</keyword>
<evidence type="ECO:0000313" key="20">
    <source>
        <dbReference type="EMBL" id="PMB99312.1"/>
    </source>
</evidence>
<dbReference type="Gene3D" id="1.20.1060.10">
    <property type="entry name" value="Taq DNA Polymerase, Chain T, domain 4"/>
    <property type="match status" value="1"/>
</dbReference>
<dbReference type="Gene3D" id="3.30.420.10">
    <property type="entry name" value="Ribonuclease H-like superfamily/Ribonuclease H"/>
    <property type="match status" value="1"/>
</dbReference>
<dbReference type="SUPFAM" id="SSF53098">
    <property type="entry name" value="Ribonuclease H-like"/>
    <property type="match status" value="1"/>
</dbReference>
<dbReference type="CDD" id="cd09898">
    <property type="entry name" value="H3TH_53EXO"/>
    <property type="match status" value="1"/>
</dbReference>
<dbReference type="CDD" id="cd06140">
    <property type="entry name" value="DNA_polA_I_Bacillus_like_exo"/>
    <property type="match status" value="1"/>
</dbReference>
<keyword evidence="21" id="KW-1185">Reference proteome</keyword>
<dbReference type="PANTHER" id="PTHR10133:SF27">
    <property type="entry name" value="DNA POLYMERASE NU"/>
    <property type="match status" value="1"/>
</dbReference>
<dbReference type="RefSeq" id="WP_102160249.1">
    <property type="nucleotide sequence ID" value="NZ_PNFZ01000001.1"/>
</dbReference>
<keyword evidence="12 17" id="KW-0238">DNA-binding</keyword>
<keyword evidence="5 17" id="KW-0548">Nucleotidyltransferase</keyword>
<evidence type="ECO:0000256" key="9">
    <source>
        <dbReference type="ARBA" id="ARBA00022801"/>
    </source>
</evidence>
<evidence type="ECO:0000256" key="4">
    <source>
        <dbReference type="ARBA" id="ARBA00022679"/>
    </source>
</evidence>
<dbReference type="InterPro" id="IPR029060">
    <property type="entry name" value="PIN-like_dom_sf"/>
</dbReference>
<dbReference type="GO" id="GO:0006261">
    <property type="term" value="P:DNA-templated DNA replication"/>
    <property type="evidence" value="ECO:0007669"/>
    <property type="project" value="UniProtKB-UniRule"/>
</dbReference>
<dbReference type="Pfam" id="PF01367">
    <property type="entry name" value="5_3_exonuc"/>
    <property type="match status" value="1"/>
</dbReference>
<dbReference type="Gene3D" id="3.30.70.370">
    <property type="match status" value="1"/>
</dbReference>
<dbReference type="Gene3D" id="1.10.150.20">
    <property type="entry name" value="5' to 3' exonuclease, C-terminal subdomain"/>
    <property type="match status" value="2"/>
</dbReference>
<dbReference type="CDD" id="cd08637">
    <property type="entry name" value="DNA_pol_A_pol_I_C"/>
    <property type="match status" value="1"/>
</dbReference>
<keyword evidence="11 17" id="KW-0239">DNA-directed DNA polymerase</keyword>
<keyword evidence="4 17" id="KW-0808">Transferase</keyword>
<dbReference type="PROSITE" id="PS00447">
    <property type="entry name" value="DNA_POLYMERASE_A"/>
    <property type="match status" value="1"/>
</dbReference>
<comment type="similarity">
    <text evidence="1 17">Belongs to the DNA polymerase type-A family.</text>
</comment>
<dbReference type="PANTHER" id="PTHR10133">
    <property type="entry name" value="DNA POLYMERASE I"/>
    <property type="match status" value="1"/>
</dbReference>
<evidence type="ECO:0000256" key="3">
    <source>
        <dbReference type="ARBA" id="ARBA00020311"/>
    </source>
</evidence>
<dbReference type="AlphaFoldDB" id="A0A2N6PKU0"/>
<dbReference type="NCBIfam" id="NF004397">
    <property type="entry name" value="PRK05755.1"/>
    <property type="match status" value="1"/>
</dbReference>
<evidence type="ECO:0000256" key="12">
    <source>
        <dbReference type="ARBA" id="ARBA00023125"/>
    </source>
</evidence>
<evidence type="ECO:0000256" key="15">
    <source>
        <dbReference type="ARBA" id="ARBA00053603"/>
    </source>
</evidence>
<dbReference type="InterPro" id="IPR001098">
    <property type="entry name" value="DNA-dir_DNA_pol_A_palm_dom"/>
</dbReference>
<evidence type="ECO:0000256" key="17">
    <source>
        <dbReference type="RuleBase" id="RU004460"/>
    </source>
</evidence>
<dbReference type="PRINTS" id="PR00868">
    <property type="entry name" value="DNAPOLI"/>
</dbReference>
<dbReference type="GO" id="GO:0006302">
    <property type="term" value="P:double-strand break repair"/>
    <property type="evidence" value="ECO:0007669"/>
    <property type="project" value="TreeGrafter"/>
</dbReference>
<dbReference type="GO" id="GO:0003677">
    <property type="term" value="F:DNA binding"/>
    <property type="evidence" value="ECO:0007669"/>
    <property type="project" value="UniProtKB-UniRule"/>
</dbReference>
<evidence type="ECO:0000259" key="18">
    <source>
        <dbReference type="SMART" id="SM00475"/>
    </source>
</evidence>
<dbReference type="InterPro" id="IPR008918">
    <property type="entry name" value="HhH2"/>
</dbReference>
<evidence type="ECO:0000256" key="14">
    <source>
        <dbReference type="ARBA" id="ARBA00049244"/>
    </source>
</evidence>
<dbReference type="CDD" id="cd09859">
    <property type="entry name" value="PIN_53EXO"/>
    <property type="match status" value="1"/>
</dbReference>
<dbReference type="SUPFAM" id="SSF88723">
    <property type="entry name" value="PIN domain-like"/>
    <property type="match status" value="1"/>
</dbReference>
<dbReference type="Pfam" id="PF00476">
    <property type="entry name" value="DNA_pol_A"/>
    <property type="match status" value="1"/>
</dbReference>
<dbReference type="InterPro" id="IPR020046">
    <property type="entry name" value="5-3_exonucl_a-hlix_arch_N"/>
</dbReference>
<protein>
    <recommendedName>
        <fullName evidence="3 16">DNA polymerase I</fullName>
        <ecNumber evidence="2 16">2.7.7.7</ecNumber>
    </recommendedName>
</protein>
<dbReference type="InterPro" id="IPR002421">
    <property type="entry name" value="5-3_exonuclease"/>
</dbReference>
<dbReference type="InterPro" id="IPR020045">
    <property type="entry name" value="DNA_polI_H3TH"/>
</dbReference>
<comment type="caution">
    <text evidence="20">The sequence shown here is derived from an EMBL/GenBank/DDBJ whole genome shotgun (WGS) entry which is preliminary data.</text>
</comment>
<keyword evidence="9 17" id="KW-0378">Hydrolase</keyword>
<name>A0A2N6PKU0_9MICO</name>
<dbReference type="NCBIfam" id="TIGR00593">
    <property type="entry name" value="pola"/>
    <property type="match status" value="1"/>
</dbReference>
<dbReference type="EMBL" id="PNFZ01000001">
    <property type="protein sequence ID" value="PMB99312.1"/>
    <property type="molecule type" value="Genomic_DNA"/>
</dbReference>
<dbReference type="GO" id="GO:0003887">
    <property type="term" value="F:DNA-directed DNA polymerase activity"/>
    <property type="evidence" value="ECO:0007669"/>
    <property type="project" value="UniProtKB-UniRule"/>
</dbReference>
<dbReference type="InterPro" id="IPR018320">
    <property type="entry name" value="DNA_polymerase_1"/>
</dbReference>
<evidence type="ECO:0000256" key="2">
    <source>
        <dbReference type="ARBA" id="ARBA00012417"/>
    </source>
</evidence>
<reference evidence="20 21" key="1">
    <citation type="submission" date="2017-09" db="EMBL/GenBank/DDBJ databases">
        <title>Bacterial strain isolated from the female urinary microbiota.</title>
        <authorList>
            <person name="Thomas-White K."/>
            <person name="Kumar N."/>
            <person name="Forster S."/>
            <person name="Putonti C."/>
            <person name="Lawley T."/>
            <person name="Wolfe A.J."/>
        </authorList>
    </citation>
    <scope>NUCLEOTIDE SEQUENCE [LARGE SCALE GENOMIC DNA]</scope>
    <source>
        <strain evidence="20 21">UMB0680</strain>
    </source>
</reference>
<accession>A0A2N6PKU0</accession>
<evidence type="ECO:0000256" key="16">
    <source>
        <dbReference type="NCBIfam" id="TIGR00593"/>
    </source>
</evidence>
<proteinExistence type="inferred from homology"/>
<dbReference type="Proteomes" id="UP000235703">
    <property type="component" value="Unassembled WGS sequence"/>
</dbReference>
<dbReference type="SMART" id="SM00279">
    <property type="entry name" value="HhH2"/>
    <property type="match status" value="1"/>
</dbReference>
<feature type="domain" description="DNA-directed DNA polymerase family A palm" evidence="19">
    <location>
        <begin position="646"/>
        <end position="855"/>
    </location>
</feature>
<dbReference type="InterPro" id="IPR036397">
    <property type="entry name" value="RNaseH_sf"/>
</dbReference>
<dbReference type="OrthoDB" id="9806424at2"/>
<evidence type="ECO:0000256" key="5">
    <source>
        <dbReference type="ARBA" id="ARBA00022695"/>
    </source>
</evidence>
<evidence type="ECO:0000256" key="13">
    <source>
        <dbReference type="ARBA" id="ARBA00023204"/>
    </source>
</evidence>
<dbReference type="InterPro" id="IPR019760">
    <property type="entry name" value="DNA-dir_DNA_pol_A_CS"/>
</dbReference>
<dbReference type="SUPFAM" id="SSF47807">
    <property type="entry name" value="5' to 3' exonuclease, C-terminal subdomain"/>
    <property type="match status" value="1"/>
</dbReference>
<evidence type="ECO:0000256" key="8">
    <source>
        <dbReference type="ARBA" id="ARBA00022763"/>
    </source>
</evidence>
<dbReference type="SMART" id="SM00482">
    <property type="entry name" value="POLAc"/>
    <property type="match status" value="1"/>
</dbReference>